<dbReference type="RefSeq" id="WP_283758388.1">
    <property type="nucleotide sequence ID" value="NZ_JAQOSQ010000009.1"/>
</dbReference>
<feature type="domain" description="CHAT" evidence="1">
    <location>
        <begin position="171"/>
        <end position="468"/>
    </location>
</feature>
<accession>A0ABT7BX42</accession>
<dbReference type="InterPro" id="IPR024983">
    <property type="entry name" value="CHAT_dom"/>
</dbReference>
<organism evidence="2 3">
    <name type="scientific">Roseofilum casamattae BLCC-M143</name>
    <dbReference type="NCBI Taxonomy" id="3022442"/>
    <lineage>
        <taxon>Bacteria</taxon>
        <taxon>Bacillati</taxon>
        <taxon>Cyanobacteriota</taxon>
        <taxon>Cyanophyceae</taxon>
        <taxon>Desertifilales</taxon>
        <taxon>Desertifilaceae</taxon>
        <taxon>Roseofilum</taxon>
        <taxon>Roseofilum casamattae</taxon>
    </lineage>
</organism>
<protein>
    <submittedName>
        <fullName evidence="2">CHAT domain-containing protein</fullName>
    </submittedName>
</protein>
<reference evidence="2 3" key="1">
    <citation type="submission" date="2023-01" db="EMBL/GenBank/DDBJ databases">
        <title>Novel diversity within Roseofilum (Cyanobacteria; Desertifilaceae) from marine benthic mats with descriptions of four novel species.</title>
        <authorList>
            <person name="Wang Y."/>
            <person name="Berthold D.E."/>
            <person name="Hu J."/>
            <person name="Lefler F.W."/>
            <person name="Laughinghouse H.D. IV."/>
        </authorList>
    </citation>
    <scope>NUCLEOTIDE SEQUENCE [LARGE SCALE GENOMIC DNA]</scope>
    <source>
        <strain evidence="2 3">BLCC-M143</strain>
    </source>
</reference>
<name>A0ABT7BX42_9CYAN</name>
<gene>
    <name evidence="2" type="ORF">PMH09_11105</name>
</gene>
<keyword evidence="3" id="KW-1185">Reference proteome</keyword>
<evidence type="ECO:0000313" key="2">
    <source>
        <dbReference type="EMBL" id="MDJ1183736.1"/>
    </source>
</evidence>
<dbReference type="Proteomes" id="UP001232992">
    <property type="component" value="Unassembled WGS sequence"/>
</dbReference>
<evidence type="ECO:0000313" key="3">
    <source>
        <dbReference type="Proteomes" id="UP001232992"/>
    </source>
</evidence>
<proteinExistence type="predicted"/>
<dbReference type="Pfam" id="PF12770">
    <property type="entry name" value="CHAT"/>
    <property type="match status" value="1"/>
</dbReference>
<dbReference type="EMBL" id="JAQOSQ010000009">
    <property type="protein sequence ID" value="MDJ1183736.1"/>
    <property type="molecule type" value="Genomic_DNA"/>
</dbReference>
<sequence>MLGDRPLTSRLFPHLGKRKLTTLVSLVLFSAVISIILLTQTSAWGLDGQNKSSQPNIRSLIRRVSRIEQTWGKQYATYFDHQRGDRQPTKLRAPEISAFLAQKGQETGEQSALVYIHNMPKDLEIVLVTPTGNIYRHLNRDVGEAKLQETAREFRNNLTHPRYLRTTRYEPAARQLYDWIIAPIEEELETEGIDSLLLCVGSGLRSVPLAALFDGDRFLVEKYSLTMIPAFNLMTSEGKKPRQRKVLAMGASEFSQLSPLPAVPLELELLGTSGSNPNRPWDSQAFLNEEFTLNNLQTKLQQENFDIVHLATHAAFNPGKPDRSYIQLWDTQLTLDRIAQLPFDNPPLDLLVLSACSTAVGDRQAELGFAGLAFESGVESVLASFWQVSDAGTLALMNEFYQFLPTSATKAQALQQAQIALLREQVELTDRQLRSSRGAVELPPTLGDLTASNLAAPFYWAAFTLIGSPW</sequence>
<evidence type="ECO:0000259" key="1">
    <source>
        <dbReference type="Pfam" id="PF12770"/>
    </source>
</evidence>
<comment type="caution">
    <text evidence="2">The sequence shown here is derived from an EMBL/GenBank/DDBJ whole genome shotgun (WGS) entry which is preliminary data.</text>
</comment>